<protein>
    <recommendedName>
        <fullName evidence="1">Tf2-1-like SH3-like domain-containing protein</fullName>
    </recommendedName>
</protein>
<dbReference type="EMBL" id="BKCJ010006390">
    <property type="protein sequence ID" value="GEU71901.1"/>
    <property type="molecule type" value="Genomic_DNA"/>
</dbReference>
<evidence type="ECO:0000259" key="1">
    <source>
        <dbReference type="Pfam" id="PF24626"/>
    </source>
</evidence>
<proteinExistence type="predicted"/>
<dbReference type="Pfam" id="PF24626">
    <property type="entry name" value="SH3_Tf2-1"/>
    <property type="match status" value="1"/>
</dbReference>
<dbReference type="AlphaFoldDB" id="A0A6L2MD58"/>
<dbReference type="PANTHER" id="PTHR46148:SF59">
    <property type="entry name" value="NUCLEOTIDYLTRANSFERASE, RIBONUCLEASE H"/>
    <property type="match status" value="1"/>
</dbReference>
<dbReference type="InterPro" id="IPR056924">
    <property type="entry name" value="SH3_Tf2-1"/>
</dbReference>
<name>A0A6L2MD58_TANCI</name>
<dbReference type="Gene3D" id="3.30.420.10">
    <property type="entry name" value="Ribonuclease H-like superfamily/Ribonuclease H"/>
    <property type="match status" value="1"/>
</dbReference>
<comment type="caution">
    <text evidence="2">The sequence shown here is derived from an EMBL/GenBank/DDBJ whole genome shotgun (WGS) entry which is preliminary data.</text>
</comment>
<reference evidence="2" key="1">
    <citation type="journal article" date="2019" name="Sci. Rep.">
        <title>Draft genome of Tanacetum cinerariifolium, the natural source of mosquito coil.</title>
        <authorList>
            <person name="Yamashiro T."/>
            <person name="Shiraishi A."/>
            <person name="Satake H."/>
            <person name="Nakayama K."/>
        </authorList>
    </citation>
    <scope>NUCLEOTIDE SEQUENCE</scope>
</reference>
<dbReference type="InterPro" id="IPR043502">
    <property type="entry name" value="DNA/RNA_pol_sf"/>
</dbReference>
<evidence type="ECO:0000313" key="2">
    <source>
        <dbReference type="EMBL" id="GEU71901.1"/>
    </source>
</evidence>
<feature type="domain" description="Tf2-1-like SH3-like" evidence="1">
    <location>
        <begin position="70"/>
        <end position="99"/>
    </location>
</feature>
<gene>
    <name evidence="2" type="ORF">Tci_043879</name>
</gene>
<accession>A0A6L2MD58</accession>
<sequence>MTLHPKLPSQILEAQTKVIKEENIEAENLRGIDKEFKVRPDGTCCIKNQSWLPLFGNLRDLIMHDSHKLKIGQVAYKLELPEELSNVHSTFYVSNLKKCLSDESLIIPMKELQLDDKLNFVEEPIEIMDQQKDPKENMILQGIGDMGSFIKWFCRQIRKSKLSRAIGKVQLTRNDQKKMIRETEVHKFSDGTLTRILEKVDHMVEYFKMFKYNSSMETRFDLRTIEGRVKSSWSEDENPARANIKQALGRNLKVHEMIIKKDSKIVKAKGERKFLALKAKKESNDKECSTSKSKDKEYAMAVRDFTKFFKRRRRFNVQNHLKTRTKEHSSEALRVIAVKKMMKRLKTKHVLWLKHQMSSLYRHHYDVMISILVTPCVSALAGCDRLNGIHVDPSKIEVVKNWKAPTTPSEIRSFLGLAAQSEAFKQENVLAERLHGLDQQMERKEDDILYFMDHIWVSLVGGVKTIIMDEAHKTRACVIDFGGNWDVQLPLAKFSYNNIYHLSIGCAPFEALYGRRKPLKFEVRHRVLLKASPWKGVIRFGTKDEIKIDKTLRFVGEPVEIMDREVRSLKHSKISLVKVHWNSKRGPEFTWEHEDHMKSKYPQLFVNRAVKPAS</sequence>
<dbReference type="GO" id="GO:0003676">
    <property type="term" value="F:nucleic acid binding"/>
    <property type="evidence" value="ECO:0007669"/>
    <property type="project" value="InterPro"/>
</dbReference>
<dbReference type="SUPFAM" id="SSF56672">
    <property type="entry name" value="DNA/RNA polymerases"/>
    <property type="match status" value="1"/>
</dbReference>
<dbReference type="PANTHER" id="PTHR46148">
    <property type="entry name" value="CHROMO DOMAIN-CONTAINING PROTEIN"/>
    <property type="match status" value="1"/>
</dbReference>
<organism evidence="2">
    <name type="scientific">Tanacetum cinerariifolium</name>
    <name type="common">Dalmatian daisy</name>
    <name type="synonym">Chrysanthemum cinerariifolium</name>
    <dbReference type="NCBI Taxonomy" id="118510"/>
    <lineage>
        <taxon>Eukaryota</taxon>
        <taxon>Viridiplantae</taxon>
        <taxon>Streptophyta</taxon>
        <taxon>Embryophyta</taxon>
        <taxon>Tracheophyta</taxon>
        <taxon>Spermatophyta</taxon>
        <taxon>Magnoliopsida</taxon>
        <taxon>eudicotyledons</taxon>
        <taxon>Gunneridae</taxon>
        <taxon>Pentapetalae</taxon>
        <taxon>asterids</taxon>
        <taxon>campanulids</taxon>
        <taxon>Asterales</taxon>
        <taxon>Asteraceae</taxon>
        <taxon>Asteroideae</taxon>
        <taxon>Anthemideae</taxon>
        <taxon>Anthemidinae</taxon>
        <taxon>Tanacetum</taxon>
    </lineage>
</organism>
<dbReference type="InterPro" id="IPR036397">
    <property type="entry name" value="RNaseH_sf"/>
</dbReference>